<proteinExistence type="predicted"/>
<dbReference type="OrthoDB" id="1443546at2"/>
<organism evidence="1 2">
    <name type="scientific">Confluentibacter flavum</name>
    <dbReference type="NCBI Taxonomy" id="1909700"/>
    <lineage>
        <taxon>Bacteria</taxon>
        <taxon>Pseudomonadati</taxon>
        <taxon>Bacteroidota</taxon>
        <taxon>Flavobacteriia</taxon>
        <taxon>Flavobacteriales</taxon>
        <taxon>Flavobacteriaceae</taxon>
        <taxon>Confluentibacter</taxon>
    </lineage>
</organism>
<dbReference type="EMBL" id="PJEO01000056">
    <property type="protein sequence ID" value="PKQ43643.1"/>
    <property type="molecule type" value="Genomic_DNA"/>
</dbReference>
<name>A0A2N3HFG6_9FLAO</name>
<keyword evidence="2" id="KW-1185">Reference proteome</keyword>
<protein>
    <recommendedName>
        <fullName evidence="3">STAS/SEC14 domain-containing protein</fullName>
    </recommendedName>
</protein>
<gene>
    <name evidence="1" type="ORF">CSW08_16680</name>
</gene>
<dbReference type="Proteomes" id="UP000233435">
    <property type="component" value="Unassembled WGS sequence"/>
</dbReference>
<sequence length="128" mass="14850">MKSYRLSFATISILEKNLAEVIIDEGIVMDEIMIDEYHDFLLSNLSAPFSLIINKKNCYSYTFEAQKTICNLKEIHLIAVVVTTNGALMSTQTLIKINENNNWNIELFKERDLALEWIYSFNSYSRIV</sequence>
<evidence type="ECO:0000313" key="2">
    <source>
        <dbReference type="Proteomes" id="UP000233435"/>
    </source>
</evidence>
<reference evidence="1 2" key="1">
    <citation type="submission" date="2017-12" db="EMBL/GenBank/DDBJ databases">
        <title>Confluentibacter flavum sp. nov., isolated from the saline lake.</title>
        <authorList>
            <person name="Yu L."/>
        </authorList>
    </citation>
    <scope>NUCLEOTIDE SEQUENCE [LARGE SCALE GENOMIC DNA]</scope>
    <source>
        <strain evidence="1 2">3B</strain>
    </source>
</reference>
<dbReference type="AlphaFoldDB" id="A0A2N3HFG6"/>
<evidence type="ECO:0008006" key="3">
    <source>
        <dbReference type="Google" id="ProtNLM"/>
    </source>
</evidence>
<dbReference type="RefSeq" id="WP_106661060.1">
    <property type="nucleotide sequence ID" value="NZ_PJEO01000056.1"/>
</dbReference>
<accession>A0A2N3HFG6</accession>
<comment type="caution">
    <text evidence="1">The sequence shown here is derived from an EMBL/GenBank/DDBJ whole genome shotgun (WGS) entry which is preliminary data.</text>
</comment>
<evidence type="ECO:0000313" key="1">
    <source>
        <dbReference type="EMBL" id="PKQ43643.1"/>
    </source>
</evidence>